<keyword evidence="1" id="KW-0472">Membrane</keyword>
<reference evidence="2 3" key="1">
    <citation type="submission" date="2019-07" db="EMBL/GenBank/DDBJ databases">
        <title>The Draft Genome Sequence of Rhizobium tropici SARCC-755 Associated with Superior Nodulation on Pigeonpea (Cajanus cajan (L.) Millsp.).</title>
        <authorList>
            <person name="Bopape F.L."/>
            <person name="Hassen A.I."/>
            <person name="Swanevelder Z.H."/>
            <person name="Gwata E.T."/>
        </authorList>
    </citation>
    <scope>NUCLEOTIDE SEQUENCE [LARGE SCALE GENOMIC DNA]</scope>
    <source>
        <strain evidence="2 3">SARCC-755</strain>
    </source>
</reference>
<proteinExistence type="predicted"/>
<name>A0A5B0W2G2_RHITR</name>
<keyword evidence="1" id="KW-0812">Transmembrane</keyword>
<feature type="transmembrane region" description="Helical" evidence="1">
    <location>
        <begin position="15"/>
        <end position="37"/>
    </location>
</feature>
<evidence type="ECO:0000256" key="1">
    <source>
        <dbReference type="SAM" id="Phobius"/>
    </source>
</evidence>
<organism evidence="2 3">
    <name type="scientific">Rhizobium tropici</name>
    <dbReference type="NCBI Taxonomy" id="398"/>
    <lineage>
        <taxon>Bacteria</taxon>
        <taxon>Pseudomonadati</taxon>
        <taxon>Pseudomonadota</taxon>
        <taxon>Alphaproteobacteria</taxon>
        <taxon>Hyphomicrobiales</taxon>
        <taxon>Rhizobiaceae</taxon>
        <taxon>Rhizobium/Agrobacterium group</taxon>
        <taxon>Rhizobium</taxon>
    </lineage>
</organism>
<dbReference type="RefSeq" id="WP_149635012.1">
    <property type="nucleotide sequence ID" value="NZ_VNIP01000007.1"/>
</dbReference>
<accession>A0A5B0W2G2</accession>
<dbReference type="EMBL" id="VNIP01000007">
    <property type="protein sequence ID" value="KAA1181196.1"/>
    <property type="molecule type" value="Genomic_DNA"/>
</dbReference>
<dbReference type="Proteomes" id="UP000323608">
    <property type="component" value="Unassembled WGS sequence"/>
</dbReference>
<protein>
    <submittedName>
        <fullName evidence="2">Uncharacterized protein</fullName>
    </submittedName>
</protein>
<gene>
    <name evidence="2" type="ORF">FP026_12785</name>
</gene>
<keyword evidence="1" id="KW-1133">Transmembrane helix</keyword>
<sequence length="63" mass="7131">MGNSFAMPVFHPHSVLAAIVLGQMFCGSHWLASTGLLRSHPAMRENRVRSGMKFSFDRNRRND</sequence>
<evidence type="ECO:0000313" key="3">
    <source>
        <dbReference type="Proteomes" id="UP000323608"/>
    </source>
</evidence>
<comment type="caution">
    <text evidence="2">The sequence shown here is derived from an EMBL/GenBank/DDBJ whole genome shotgun (WGS) entry which is preliminary data.</text>
</comment>
<evidence type="ECO:0000313" key="2">
    <source>
        <dbReference type="EMBL" id="KAA1181196.1"/>
    </source>
</evidence>
<dbReference type="OrthoDB" id="9887837at2"/>
<dbReference type="AlphaFoldDB" id="A0A5B0W2G2"/>